<evidence type="ECO:0000256" key="3">
    <source>
        <dbReference type="SAM" id="SignalP"/>
    </source>
</evidence>
<evidence type="ECO:0000313" key="5">
    <source>
        <dbReference type="EMBL" id="CAD9357264.1"/>
    </source>
</evidence>
<dbReference type="PANTHER" id="PTHR48081:SF33">
    <property type="entry name" value="KYNURENINE FORMAMIDASE"/>
    <property type="match status" value="1"/>
</dbReference>
<feature type="domain" description="BD-FAE-like" evidence="4">
    <location>
        <begin position="66"/>
        <end position="325"/>
    </location>
</feature>
<feature type="region of interest" description="Disordered" evidence="2">
    <location>
        <begin position="378"/>
        <end position="400"/>
    </location>
</feature>
<sequence length="613" mass="63614">MKLLLPISALCSLALLGATSPAVLAIDCGNVNTYSCTSYQCVDSAANYTFTYGSSMDGSYNNQAADIYLPDDAVNRGPIPIVVLVHGGYWYNNYKRYDDSCVPPSVCSRMDLLAKDLKQIDGGRVGYVAVNLEYRRASTTYTGSGPGGLPGTFNDLSDGIDALQCVSMTGVQLDLGRIITVGHSAGGHLALWRALQFGIPQEDRDTVNAQTGTEDLTRPSINPIGAVGLAAVSDFFCTNDANECGACDRVSDGTRSYSNTASCSAITNFLGTGEYNPYPNLPQVYSPLHMLANANAAATCSLPILVAHGYDDTTVGPGQSLKFEDQATGLNSVSVTSGMTTNEGHFNVIDTASNNWNNEVIPFINSVFANPPSCVDVSEMPSQKPSKSFKPSLRPSNHPSIEPSVKCGNEACDPGESCNSCSEDCISGNTPGAMCGNGICEIGNGESCSNCPDDCNSKNGSPSNRYCCGDDANCNDPRCTAEGNVCEPSPVSSGTYCCGDGFCTGDPFETPGNCAVDCGEGALCSNGIDDDGDGVADCDDPDCVTDPACFTCTTSEEGSCSDGVDNDCDGLTDCDDGDCVQDSACACGSNKATCSLAGDCCSGNCNNGSCKGN</sequence>
<evidence type="ECO:0000256" key="1">
    <source>
        <dbReference type="ARBA" id="ARBA00022801"/>
    </source>
</evidence>
<dbReference type="GO" id="GO:0016787">
    <property type="term" value="F:hydrolase activity"/>
    <property type="evidence" value="ECO:0007669"/>
    <property type="project" value="UniProtKB-KW"/>
</dbReference>
<reference evidence="5" key="1">
    <citation type="submission" date="2021-01" db="EMBL/GenBank/DDBJ databases">
        <authorList>
            <person name="Corre E."/>
            <person name="Pelletier E."/>
            <person name="Niang G."/>
            <person name="Scheremetjew M."/>
            <person name="Finn R."/>
            <person name="Kale V."/>
            <person name="Holt S."/>
            <person name="Cochrane G."/>
            <person name="Meng A."/>
            <person name="Brown T."/>
            <person name="Cohen L."/>
        </authorList>
    </citation>
    <scope>NUCLEOTIDE SEQUENCE</scope>
    <source>
        <strain evidence="5">Grunow 1884</strain>
    </source>
</reference>
<organism evidence="5">
    <name type="scientific">Trieres chinensis</name>
    <name type="common">Marine centric diatom</name>
    <name type="synonym">Odontella sinensis</name>
    <dbReference type="NCBI Taxonomy" id="1514140"/>
    <lineage>
        <taxon>Eukaryota</taxon>
        <taxon>Sar</taxon>
        <taxon>Stramenopiles</taxon>
        <taxon>Ochrophyta</taxon>
        <taxon>Bacillariophyta</taxon>
        <taxon>Mediophyceae</taxon>
        <taxon>Biddulphiophycidae</taxon>
        <taxon>Eupodiscales</taxon>
        <taxon>Parodontellaceae</taxon>
        <taxon>Trieres</taxon>
    </lineage>
</organism>
<dbReference type="AlphaFoldDB" id="A0A7S2A3X2"/>
<gene>
    <name evidence="5" type="ORF">OSIN01602_LOCUS18849</name>
</gene>
<feature type="compositionally biased region" description="Low complexity" evidence="2">
    <location>
        <begin position="381"/>
        <end position="392"/>
    </location>
</feature>
<dbReference type="InterPro" id="IPR049492">
    <property type="entry name" value="BD-FAE-like_dom"/>
</dbReference>
<proteinExistence type="predicted"/>
<dbReference type="InterPro" id="IPR050300">
    <property type="entry name" value="GDXG_lipolytic_enzyme"/>
</dbReference>
<dbReference type="Gene3D" id="3.40.50.1820">
    <property type="entry name" value="alpha/beta hydrolase"/>
    <property type="match status" value="1"/>
</dbReference>
<feature type="chain" id="PRO_5030962080" description="BD-FAE-like domain-containing protein" evidence="3">
    <location>
        <begin position="26"/>
        <end position="613"/>
    </location>
</feature>
<keyword evidence="3" id="KW-0732">Signal</keyword>
<name>A0A7S2A3X2_TRICV</name>
<dbReference type="SUPFAM" id="SSF53474">
    <property type="entry name" value="alpha/beta-Hydrolases"/>
    <property type="match status" value="1"/>
</dbReference>
<accession>A0A7S2A3X2</accession>
<dbReference type="InterPro" id="IPR029058">
    <property type="entry name" value="AB_hydrolase_fold"/>
</dbReference>
<dbReference type="Pfam" id="PF20434">
    <property type="entry name" value="BD-FAE"/>
    <property type="match status" value="1"/>
</dbReference>
<evidence type="ECO:0000259" key="4">
    <source>
        <dbReference type="Pfam" id="PF20434"/>
    </source>
</evidence>
<protein>
    <recommendedName>
        <fullName evidence="4">BD-FAE-like domain-containing protein</fullName>
    </recommendedName>
</protein>
<dbReference type="EMBL" id="HBGO01032706">
    <property type="protein sequence ID" value="CAD9357264.1"/>
    <property type="molecule type" value="Transcribed_RNA"/>
</dbReference>
<evidence type="ECO:0000256" key="2">
    <source>
        <dbReference type="SAM" id="MobiDB-lite"/>
    </source>
</evidence>
<keyword evidence="1" id="KW-0378">Hydrolase</keyword>
<feature type="signal peptide" evidence="3">
    <location>
        <begin position="1"/>
        <end position="25"/>
    </location>
</feature>
<dbReference type="PANTHER" id="PTHR48081">
    <property type="entry name" value="AB HYDROLASE SUPERFAMILY PROTEIN C4A8.06C"/>
    <property type="match status" value="1"/>
</dbReference>